<keyword evidence="3" id="KW-1185">Reference proteome</keyword>
<feature type="transmembrane region" description="Helical" evidence="1">
    <location>
        <begin position="36"/>
        <end position="56"/>
    </location>
</feature>
<reference evidence="3" key="1">
    <citation type="submission" date="2016-11" db="EMBL/GenBank/DDBJ databases">
        <authorList>
            <person name="Varghese N."/>
            <person name="Submissions S."/>
        </authorList>
    </citation>
    <scope>NUCLEOTIDE SEQUENCE [LARGE SCALE GENOMIC DNA]</scope>
    <source>
        <strain evidence="3">CGMCC 1.8995</strain>
    </source>
</reference>
<organism evidence="2 3">
    <name type="scientific">Marisediminitalea aggregata</name>
    <dbReference type="NCBI Taxonomy" id="634436"/>
    <lineage>
        <taxon>Bacteria</taxon>
        <taxon>Pseudomonadati</taxon>
        <taxon>Pseudomonadota</taxon>
        <taxon>Gammaproteobacteria</taxon>
        <taxon>Alteromonadales</taxon>
        <taxon>Alteromonadaceae</taxon>
        <taxon>Marisediminitalea</taxon>
    </lineage>
</organism>
<protein>
    <submittedName>
        <fullName evidence="2">Uncharacterized protein</fullName>
    </submittedName>
</protein>
<proteinExistence type="predicted"/>
<dbReference type="EMBL" id="FQWD01000018">
    <property type="protein sequence ID" value="SHH44825.1"/>
    <property type="molecule type" value="Genomic_DNA"/>
</dbReference>
<keyword evidence="1" id="KW-0472">Membrane</keyword>
<dbReference type="AlphaFoldDB" id="A0A1M5T271"/>
<evidence type="ECO:0000313" key="3">
    <source>
        <dbReference type="Proteomes" id="UP000184520"/>
    </source>
</evidence>
<keyword evidence="1" id="KW-0812">Transmembrane</keyword>
<evidence type="ECO:0000313" key="2">
    <source>
        <dbReference type="EMBL" id="SHH44825.1"/>
    </source>
</evidence>
<name>A0A1M5T271_9ALTE</name>
<gene>
    <name evidence="2" type="ORF">SAMN05216361_0147</name>
</gene>
<dbReference type="Proteomes" id="UP000184520">
    <property type="component" value="Unassembled WGS sequence"/>
</dbReference>
<sequence>MSVLFGFTAYVWSTSVYECISIFSWDFCGTIGQAELIYPLFALDVLLAFYLLSPFFT</sequence>
<dbReference type="STRING" id="634436.SAMN05216361_0147"/>
<accession>A0A1M5T271</accession>
<keyword evidence="1" id="KW-1133">Transmembrane helix</keyword>
<evidence type="ECO:0000256" key="1">
    <source>
        <dbReference type="SAM" id="Phobius"/>
    </source>
</evidence>